<dbReference type="Pfam" id="PF00903">
    <property type="entry name" value="Glyoxalase"/>
    <property type="match status" value="1"/>
</dbReference>
<comment type="caution">
    <text evidence="2">The sequence shown here is derived from an EMBL/GenBank/DDBJ whole genome shotgun (WGS) entry which is preliminary data.</text>
</comment>
<protein>
    <recommendedName>
        <fullName evidence="1">Glyoxalase/fosfomycin resistance/dioxygenase domain-containing protein</fullName>
    </recommendedName>
</protein>
<dbReference type="RefSeq" id="WP_009384271.1">
    <property type="nucleotide sequence ID" value="NZ_AMSQ01000017.1"/>
</dbReference>
<dbReference type="SUPFAM" id="SSF54593">
    <property type="entry name" value="Glyoxalase/Bleomycin resistance protein/Dihydroxybiphenyl dioxygenase"/>
    <property type="match status" value="1"/>
</dbReference>
<dbReference type="PANTHER" id="PTHR33990">
    <property type="entry name" value="PROTEIN YJDN-RELATED"/>
    <property type="match status" value="1"/>
</dbReference>
<keyword evidence="3" id="KW-1185">Reference proteome</keyword>
<dbReference type="EMBL" id="AMSQ01000017">
    <property type="protein sequence ID" value="EKU46413.1"/>
    <property type="molecule type" value="Genomic_DNA"/>
</dbReference>
<gene>
    <name evidence="2" type="ORF">C273_09402</name>
</gene>
<organism evidence="2 3">
    <name type="scientific">Staphylococcus massiliensis S46</name>
    <dbReference type="NCBI Taxonomy" id="1229783"/>
    <lineage>
        <taxon>Bacteria</taxon>
        <taxon>Bacillati</taxon>
        <taxon>Bacillota</taxon>
        <taxon>Bacilli</taxon>
        <taxon>Bacillales</taxon>
        <taxon>Staphylococcaceae</taxon>
        <taxon>Staphylococcus</taxon>
    </lineage>
</organism>
<dbReference type="InterPro" id="IPR029068">
    <property type="entry name" value="Glyas_Bleomycin-R_OHBP_Dase"/>
</dbReference>
<dbReference type="PATRIC" id="fig|1229783.3.peg.1876"/>
<feature type="domain" description="Glyoxalase/fosfomycin resistance/dioxygenase" evidence="1">
    <location>
        <begin position="14"/>
        <end position="137"/>
    </location>
</feature>
<dbReference type="PANTHER" id="PTHR33990:SF1">
    <property type="entry name" value="PROTEIN YJDN"/>
    <property type="match status" value="1"/>
</dbReference>
<sequence>MEAITYFTFKNSIEALEFYEKYLGATDIKRVPGDHEMFQEADEDKRLPEDFTMNASFKILGKTFMCSDVQGDEDINNSGVNIAFQFKYEDEADRQAAEAFFNKAIEGGCEASMPLGRIPWSPLYGMFEDPFGITWMINAYQ</sequence>
<dbReference type="InterPro" id="IPR004360">
    <property type="entry name" value="Glyas_Fos-R_dOase_dom"/>
</dbReference>
<dbReference type="Proteomes" id="UP000009885">
    <property type="component" value="Unassembled WGS sequence"/>
</dbReference>
<evidence type="ECO:0000313" key="3">
    <source>
        <dbReference type="Proteomes" id="UP000009885"/>
    </source>
</evidence>
<dbReference type="Gene3D" id="3.10.180.10">
    <property type="entry name" value="2,3-Dihydroxybiphenyl 1,2-Dioxygenase, domain 1"/>
    <property type="match status" value="1"/>
</dbReference>
<accession>K9AGK3</accession>
<dbReference type="eggNOG" id="COG2764">
    <property type="taxonomic scope" value="Bacteria"/>
</dbReference>
<dbReference type="STRING" id="1229783.C273_09402"/>
<evidence type="ECO:0000313" key="2">
    <source>
        <dbReference type="EMBL" id="EKU46413.1"/>
    </source>
</evidence>
<evidence type="ECO:0000259" key="1">
    <source>
        <dbReference type="Pfam" id="PF00903"/>
    </source>
</evidence>
<dbReference type="AlphaFoldDB" id="K9AGK3"/>
<dbReference type="OrthoDB" id="9795306at2"/>
<reference evidence="2 3" key="1">
    <citation type="journal article" date="2013" name="Genome Announc.">
        <title>Genome Sequence of Staphylococcus massiliensis Strain S46, Isolated from the Surface of Healthy Human Skin.</title>
        <authorList>
            <person name="Srivastav R."/>
            <person name="Singh A."/>
            <person name="Jangir P.K."/>
            <person name="Kumari C."/>
            <person name="Muduli S."/>
            <person name="Sharma R."/>
        </authorList>
    </citation>
    <scope>NUCLEOTIDE SEQUENCE [LARGE SCALE GENOMIC DNA]</scope>
    <source>
        <strain evidence="2 3">S46</strain>
    </source>
</reference>
<name>K9AGK3_9STAP</name>
<proteinExistence type="predicted"/>